<evidence type="ECO:0000313" key="1">
    <source>
        <dbReference type="EMBL" id="WVZ95047.1"/>
    </source>
</evidence>
<evidence type="ECO:0000313" key="2">
    <source>
        <dbReference type="Proteomes" id="UP001341281"/>
    </source>
</evidence>
<gene>
    <name evidence="1" type="ORF">U9M48_040853</name>
</gene>
<reference evidence="1 2" key="1">
    <citation type="submission" date="2024-02" db="EMBL/GenBank/DDBJ databases">
        <title>High-quality chromosome-scale genome assembly of Pensacola bahiagrass (Paspalum notatum Flugge var. saurae).</title>
        <authorList>
            <person name="Vega J.M."/>
            <person name="Podio M."/>
            <person name="Orjuela J."/>
            <person name="Siena L.A."/>
            <person name="Pessino S.C."/>
            <person name="Combes M.C."/>
            <person name="Mariac C."/>
            <person name="Albertini E."/>
            <person name="Pupilli F."/>
            <person name="Ortiz J.P.A."/>
            <person name="Leblanc O."/>
        </authorList>
    </citation>
    <scope>NUCLEOTIDE SEQUENCE [LARGE SCALE GENOMIC DNA]</scope>
    <source>
        <strain evidence="1">R1</strain>
        <tissue evidence="1">Leaf</tissue>
    </source>
</reference>
<dbReference type="PANTHER" id="PTHR33463">
    <property type="entry name" value="NB-ARC DOMAIN-CONTAINING PROTEIN-RELATED"/>
    <property type="match status" value="1"/>
</dbReference>
<sequence length="975" mass="109316">MQRAIADELGLTQQVAADFDRQDEEDDFAGVDQGSRAEIGSVARVIATNTAQHRCLVVFHNSSNEVVDLTSCGIVLSRFLSTKVLWTFGGRFRFTTREITQNLDKTSLVLGGSLSWYPNWNSLVAAEAREVALYTRKHGAGGVTPEIATECCLYLLSLHHDGERIIDYNWVTHAASYWVCDGIIGGGGGQLDNQAWELARDLQQQMRLECYSSGKEALPYYVFCELRIPHRHWTSTVNSHLQAVPPGTTSLFFAPPQAASYSLPSDRFLEADQLRVLKLCHCTFSFSSPPFHCCHNLRFLGLDNCKDEEQQQGAGGARAVETFQRLWVLDVCHTDWQLDFPLETEARAEDKLAASIREVHINKGRIWRSNVGLAWRRLPSLRRLRVVDPTSPWWETGSRGDEFVGMVNLEQLDLSGNSTMRVLPSSLSTATSLKTLVLDGCVGLEFVVGPQAGGLPPSLQSFSLDIAGSSGDDQKKNNEASRISCINLSGCARLSDFRLRGPLPKLEELDLSHTAVKSLRSHFKLNLCLSSLSSTTTTGQVDAPPLPKPSAYHDDVCIIIQQIAAVTVTQPQRPPEEDFHMEIGEGVRDAIHLHFCPRLRHVLPLSSTFALPQVLETLHILCCGDLRQVFPVEKEFLEKKASSSLQQICEAKMFAPNLETIYIRGCWGLRRLPATEKKDGRPPVAVDCEKDWWGKLEWDGKESGHHHSLFQPRHCSYYKKRHLRTTVLRPLQTASDRQNVPPLLLLRTMTSSGLKMNLCLSSSSSTTTTTGQQVDAPPLPKPSAYHDACIIIQQIAVVTVTQPQQPPEDFHTEIGEGVCDSSSNVQEIKDGISSVLDKAIHLHFCPRLRHVLPLSSTFALPEVLETLHILCCGDLRQLKVIYLHDLPNLQQICEAKMFAPNLETIYIRGCWSLRRLPATTEKKDDRPPVAVDCEKDWWDKLEWDGVESSHHPSLFQPHHSRYYKKRHLRTTVLRH</sequence>
<dbReference type="EMBL" id="CP144753">
    <property type="protein sequence ID" value="WVZ95047.1"/>
    <property type="molecule type" value="Genomic_DNA"/>
</dbReference>
<proteinExistence type="predicted"/>
<dbReference type="InterPro" id="IPR050905">
    <property type="entry name" value="Plant_NBS-LRR"/>
</dbReference>
<accession>A0AAQ3URG4</accession>
<organism evidence="1 2">
    <name type="scientific">Paspalum notatum var. saurae</name>
    <dbReference type="NCBI Taxonomy" id="547442"/>
    <lineage>
        <taxon>Eukaryota</taxon>
        <taxon>Viridiplantae</taxon>
        <taxon>Streptophyta</taxon>
        <taxon>Embryophyta</taxon>
        <taxon>Tracheophyta</taxon>
        <taxon>Spermatophyta</taxon>
        <taxon>Magnoliopsida</taxon>
        <taxon>Liliopsida</taxon>
        <taxon>Poales</taxon>
        <taxon>Poaceae</taxon>
        <taxon>PACMAD clade</taxon>
        <taxon>Panicoideae</taxon>
        <taxon>Andropogonodae</taxon>
        <taxon>Paspaleae</taxon>
        <taxon>Paspalinae</taxon>
        <taxon>Paspalum</taxon>
    </lineage>
</organism>
<dbReference type="Proteomes" id="UP001341281">
    <property type="component" value="Chromosome 09"/>
</dbReference>
<dbReference type="AlphaFoldDB" id="A0AAQ3URG4"/>
<dbReference type="Gene3D" id="3.80.10.10">
    <property type="entry name" value="Ribonuclease Inhibitor"/>
    <property type="match status" value="2"/>
</dbReference>
<dbReference type="SUPFAM" id="SSF52058">
    <property type="entry name" value="L domain-like"/>
    <property type="match status" value="1"/>
</dbReference>
<dbReference type="InterPro" id="IPR032675">
    <property type="entry name" value="LRR_dom_sf"/>
</dbReference>
<name>A0AAQ3URG4_PASNO</name>
<protein>
    <submittedName>
        <fullName evidence="1">Uncharacterized protein</fullName>
    </submittedName>
</protein>
<dbReference type="PANTHER" id="PTHR33463:SF200">
    <property type="entry name" value="NB-ARC DOMAIN-CONTAINING PROTEIN"/>
    <property type="match status" value="1"/>
</dbReference>
<keyword evidence="2" id="KW-1185">Reference proteome</keyword>